<dbReference type="Proteomes" id="UP001338125">
    <property type="component" value="Unassembled WGS sequence"/>
</dbReference>
<keyword evidence="9" id="KW-1185">Reference proteome</keyword>
<feature type="compositionally biased region" description="Low complexity" evidence="5">
    <location>
        <begin position="81"/>
        <end position="118"/>
    </location>
</feature>
<dbReference type="EC" id="3.1.3.48" evidence="2"/>
<feature type="compositionally biased region" description="Basic and acidic residues" evidence="5">
    <location>
        <begin position="553"/>
        <end position="563"/>
    </location>
</feature>
<keyword evidence="4" id="KW-0904">Protein phosphatase</keyword>
<feature type="region of interest" description="Disordered" evidence="5">
    <location>
        <begin position="774"/>
        <end position="799"/>
    </location>
</feature>
<feature type="region of interest" description="Disordered" evidence="5">
    <location>
        <begin position="597"/>
        <end position="616"/>
    </location>
</feature>
<comment type="caution">
    <text evidence="8">The sequence shown here is derived from an EMBL/GenBank/DDBJ whole genome shotgun (WGS) entry which is preliminary data.</text>
</comment>
<feature type="region of interest" description="Disordered" evidence="5">
    <location>
        <begin position="389"/>
        <end position="408"/>
    </location>
</feature>
<feature type="region of interest" description="Disordered" evidence="5">
    <location>
        <begin position="572"/>
        <end position="591"/>
    </location>
</feature>
<comment type="similarity">
    <text evidence="1">Belongs to the protein-tyrosine phosphatase family. Non-receptor class dual specificity subfamily.</text>
</comment>
<evidence type="ECO:0000256" key="5">
    <source>
        <dbReference type="SAM" id="MobiDB-lite"/>
    </source>
</evidence>
<dbReference type="CDD" id="cd14521">
    <property type="entry name" value="DSP_fungal_SDP1-like"/>
    <property type="match status" value="1"/>
</dbReference>
<dbReference type="InterPro" id="IPR029021">
    <property type="entry name" value="Prot-tyrosine_phosphatase-like"/>
</dbReference>
<evidence type="ECO:0000256" key="3">
    <source>
        <dbReference type="ARBA" id="ARBA00022801"/>
    </source>
</evidence>
<accession>A0ABR0SDH2</accession>
<evidence type="ECO:0000259" key="6">
    <source>
        <dbReference type="PROSITE" id="PS50054"/>
    </source>
</evidence>
<feature type="compositionally biased region" description="Polar residues" evidence="5">
    <location>
        <begin position="119"/>
        <end position="130"/>
    </location>
</feature>
<dbReference type="PROSITE" id="PS50056">
    <property type="entry name" value="TYR_PHOSPHATASE_2"/>
    <property type="match status" value="1"/>
</dbReference>
<sequence length="799" mass="87513">MPSAASRRIYEDQIPSFMSVFDLDAETMADRETVTVVNPKLVDMVPKVPVASQQPDMSSRCLSSEQPHNHRNSTSTQTSESADSSPTTTFSTTNSSPLSDPSPSSSPDSPLNLIPLNNYPSTTFGPQPNGLSLPRRLDTSLTTLERPMTSPAPRKPRNMKGLSIQPPAVANAMSKSMVMEPGSPSFIKPAIPAMKRKPSLLSIKTNTTDLITKTSLEVPASPALPPILQRRALKHSASSPHMLTSIKTATFGPSGGMTFPKMLERNESGLSEVLRPMKTSMHATFAEAIAEEESPIKTQLASRGDFPVVENNEDQKSPGYPEGPIAIYGDDVFLYSEPTATEASRFDVVINVAREVKNPFNSGRGPTLLSPIPDTAVSNASFTTAWEYQPSDDRSMETPTTPRASNPFKTPEYIHIPWDHNTDISPDLMNLCEMIENRTKEGKKVLVHCQQGASRSASLIIAYGLYQRPELSVNDAYYAAQAKSRWISPNMKLMYSLQDFQKNLSKKRSPQVSNVSRPRVGRSPSKHKLTLSSDVIELDSKEPQTAPLPAEKSGAKEREDVDSLPKRLASNLDDGLQSISPGPASAPLSFSWRENLEKKRKEQEEHRQEKWGMVEPEQSKLESSYQEPQHLQPPSMFKLHAPPQRPKSAQGILPKPALAPIMLPDTRSVSLAESGPHHGFGFRNPLTAFSGQAPSQLFMERSPIENASPLGSAYPDGDALMSPRVETMVGSPMQGLSEIPGMRFMAPSPEPAGGLFSPRENMFSRNMFFPFGQPAQIADPRSPPTKGEAPIIRSIDDIL</sequence>
<evidence type="ECO:0000256" key="1">
    <source>
        <dbReference type="ARBA" id="ARBA00008601"/>
    </source>
</evidence>
<feature type="region of interest" description="Disordered" evidence="5">
    <location>
        <begin position="504"/>
        <end position="563"/>
    </location>
</feature>
<dbReference type="InterPro" id="IPR000340">
    <property type="entry name" value="Dual-sp_phosphatase_cat-dom"/>
</dbReference>
<proteinExistence type="inferred from homology"/>
<name>A0ABR0SDH2_9HYPO</name>
<keyword evidence="3" id="KW-0378">Hydrolase</keyword>
<dbReference type="PANTHER" id="PTHR10159">
    <property type="entry name" value="DUAL SPECIFICITY PROTEIN PHOSPHATASE"/>
    <property type="match status" value="1"/>
</dbReference>
<evidence type="ECO:0000259" key="7">
    <source>
        <dbReference type="PROSITE" id="PS50056"/>
    </source>
</evidence>
<dbReference type="EMBL" id="JAVFKD010000014">
    <property type="protein sequence ID" value="KAK5990213.1"/>
    <property type="molecule type" value="Genomic_DNA"/>
</dbReference>
<dbReference type="SMART" id="SM00195">
    <property type="entry name" value="DSPc"/>
    <property type="match status" value="1"/>
</dbReference>
<dbReference type="Pfam" id="PF00782">
    <property type="entry name" value="DSPc"/>
    <property type="match status" value="1"/>
</dbReference>
<reference evidence="8 9" key="1">
    <citation type="submission" date="2024-01" db="EMBL/GenBank/DDBJ databases">
        <title>Complete genome of Cladobotryum mycophilum ATHUM6906.</title>
        <authorList>
            <person name="Christinaki A.C."/>
            <person name="Myridakis A.I."/>
            <person name="Kouvelis V.N."/>
        </authorList>
    </citation>
    <scope>NUCLEOTIDE SEQUENCE [LARGE SCALE GENOMIC DNA]</scope>
    <source>
        <strain evidence="8 9">ATHUM6906</strain>
    </source>
</reference>
<evidence type="ECO:0000313" key="9">
    <source>
        <dbReference type="Proteomes" id="UP001338125"/>
    </source>
</evidence>
<dbReference type="PROSITE" id="PS50054">
    <property type="entry name" value="TYR_PHOSPHATASE_DUAL"/>
    <property type="match status" value="1"/>
</dbReference>
<evidence type="ECO:0000256" key="2">
    <source>
        <dbReference type="ARBA" id="ARBA00013064"/>
    </source>
</evidence>
<dbReference type="PROSITE" id="PS00383">
    <property type="entry name" value="TYR_PHOSPHATASE_1"/>
    <property type="match status" value="1"/>
</dbReference>
<dbReference type="PANTHER" id="PTHR10159:SF519">
    <property type="entry name" value="DUAL SPECIFICITY PROTEIN PHOSPHATASE MPK3"/>
    <property type="match status" value="1"/>
</dbReference>
<feature type="compositionally biased region" description="Polar residues" evidence="5">
    <location>
        <begin position="397"/>
        <end position="408"/>
    </location>
</feature>
<dbReference type="InterPro" id="IPR000387">
    <property type="entry name" value="Tyr_Pase_dom"/>
</dbReference>
<feature type="domain" description="Tyrosine-protein phosphatase" evidence="6">
    <location>
        <begin position="323"/>
        <end position="506"/>
    </location>
</feature>
<dbReference type="SUPFAM" id="SSF52799">
    <property type="entry name" value="(Phosphotyrosine protein) phosphatases II"/>
    <property type="match status" value="1"/>
</dbReference>
<organism evidence="8 9">
    <name type="scientific">Cladobotryum mycophilum</name>
    <dbReference type="NCBI Taxonomy" id="491253"/>
    <lineage>
        <taxon>Eukaryota</taxon>
        <taxon>Fungi</taxon>
        <taxon>Dikarya</taxon>
        <taxon>Ascomycota</taxon>
        <taxon>Pezizomycotina</taxon>
        <taxon>Sordariomycetes</taxon>
        <taxon>Hypocreomycetidae</taxon>
        <taxon>Hypocreales</taxon>
        <taxon>Hypocreaceae</taxon>
        <taxon>Cladobotryum</taxon>
    </lineage>
</organism>
<dbReference type="Gene3D" id="3.90.190.10">
    <property type="entry name" value="Protein tyrosine phosphatase superfamily"/>
    <property type="match status" value="1"/>
</dbReference>
<feature type="region of interest" description="Disordered" evidence="5">
    <location>
        <begin position="50"/>
        <end position="162"/>
    </location>
</feature>
<dbReference type="InterPro" id="IPR016130">
    <property type="entry name" value="Tyr_Pase_AS"/>
</dbReference>
<feature type="compositionally biased region" description="Polar residues" evidence="5">
    <location>
        <begin position="51"/>
        <end position="80"/>
    </location>
</feature>
<dbReference type="InterPro" id="IPR020422">
    <property type="entry name" value="TYR_PHOSPHATASE_DUAL_dom"/>
</dbReference>
<gene>
    <name evidence="8" type="ORF">PT974_08479</name>
</gene>
<evidence type="ECO:0000256" key="4">
    <source>
        <dbReference type="ARBA" id="ARBA00022912"/>
    </source>
</evidence>
<feature type="domain" description="Tyrosine specific protein phosphatases" evidence="7">
    <location>
        <begin position="426"/>
        <end position="477"/>
    </location>
</feature>
<evidence type="ECO:0000313" key="8">
    <source>
        <dbReference type="EMBL" id="KAK5990213.1"/>
    </source>
</evidence>
<protein>
    <recommendedName>
        <fullName evidence="2">protein-tyrosine-phosphatase</fullName>
        <ecNumber evidence="2">3.1.3.48</ecNumber>
    </recommendedName>
</protein>